<reference evidence="2" key="1">
    <citation type="journal article" date="2017" name="Biotechnol. Biofuels">
        <title>Evaluation of environmental bacterial communities as a factor affecting the growth of duckweed Lemna minor.</title>
        <authorList>
            <person name="Ishizawa H."/>
            <person name="Kuroda M."/>
            <person name="Morikawa M."/>
            <person name="Ike M."/>
        </authorList>
    </citation>
    <scope>NUCLEOTIDE SEQUENCE [LARGE SCALE GENOMIC DNA]</scope>
    <source>
        <strain evidence="2">M6</strain>
    </source>
</reference>
<name>A0A3G9G5T5_9CAUL</name>
<evidence type="ECO:0000313" key="1">
    <source>
        <dbReference type="EMBL" id="BBF79588.1"/>
    </source>
</evidence>
<gene>
    <name evidence="1" type="ORF">EM6_0156</name>
</gene>
<dbReference type="EMBL" id="AP018827">
    <property type="protein sequence ID" value="BBF79588.1"/>
    <property type="molecule type" value="Genomic_DNA"/>
</dbReference>
<dbReference type="Proteomes" id="UP000278756">
    <property type="component" value="Chromosome 1"/>
</dbReference>
<proteinExistence type="predicted"/>
<accession>A0A3G9G5T5</accession>
<dbReference type="AlphaFoldDB" id="A0A3G9G5T5"/>
<organism evidence="1 2">
    <name type="scientific">Asticcacaulis excentricus</name>
    <dbReference type="NCBI Taxonomy" id="78587"/>
    <lineage>
        <taxon>Bacteria</taxon>
        <taxon>Pseudomonadati</taxon>
        <taxon>Pseudomonadota</taxon>
        <taxon>Alphaproteobacteria</taxon>
        <taxon>Caulobacterales</taxon>
        <taxon>Caulobacteraceae</taxon>
        <taxon>Asticcacaulis</taxon>
    </lineage>
</organism>
<reference evidence="2" key="2">
    <citation type="journal article" date="2017" name="Plant Physiol. Biochem.">
        <title>Differential oxidative and antioxidative response of duckweed Lemna minor toward plant growth promoting/inhibiting bacteria.</title>
        <authorList>
            <person name="Ishizawa H."/>
            <person name="Kuroda M."/>
            <person name="Morikawa M."/>
            <person name="Ike M."/>
        </authorList>
    </citation>
    <scope>NUCLEOTIDE SEQUENCE [LARGE SCALE GENOMIC DNA]</scope>
    <source>
        <strain evidence="2">M6</strain>
    </source>
</reference>
<sequence length="83" mass="9341">MEPFRPAVDMVAKTLWEAGDTELTPAVKRQLTRMLSLDYQTANGRTPLSVCLSRLTNSLAKAYLKEVDKLDLPRPLIPLRDEA</sequence>
<evidence type="ECO:0000313" key="2">
    <source>
        <dbReference type="Proteomes" id="UP000278756"/>
    </source>
</evidence>
<protein>
    <submittedName>
        <fullName evidence="1">CRISPR-associated protein Cas1</fullName>
    </submittedName>
</protein>